<feature type="domain" description="VOC" evidence="1">
    <location>
        <begin position="2"/>
        <end position="135"/>
    </location>
</feature>
<dbReference type="AlphaFoldDB" id="A0A381Q0Z9"/>
<sequence>MSFHHLAITTRDMQATHAFYTEAMGFRLAKVIKQSMPRSWAKHFFYDTGNGELMAFWELHDERLDDERSISISRGLGLPSWSNHIAFGAESVDDLHAKRDRLLEYGHEVTEIDHGWCHSIYVTDPNDILVEFCVTTHEFADGDDRVALRAVTEDDIPEGSPPEVIQHAPAG</sequence>
<name>A0A381Q0Z9_9ZZZZ</name>
<dbReference type="InterPro" id="IPR029068">
    <property type="entry name" value="Glyas_Bleomycin-R_OHBP_Dase"/>
</dbReference>
<dbReference type="SUPFAM" id="SSF54593">
    <property type="entry name" value="Glyoxalase/Bleomycin resistance protein/Dihydroxybiphenyl dioxygenase"/>
    <property type="match status" value="1"/>
</dbReference>
<dbReference type="CDD" id="cd06587">
    <property type="entry name" value="VOC"/>
    <property type="match status" value="1"/>
</dbReference>
<dbReference type="EMBL" id="UINC01001158">
    <property type="protein sequence ID" value="SUZ72790.1"/>
    <property type="molecule type" value="Genomic_DNA"/>
</dbReference>
<dbReference type="Gene3D" id="3.10.180.10">
    <property type="entry name" value="2,3-Dihydroxybiphenyl 1,2-Dioxygenase, domain 1"/>
    <property type="match status" value="1"/>
</dbReference>
<evidence type="ECO:0000259" key="1">
    <source>
        <dbReference type="PROSITE" id="PS51819"/>
    </source>
</evidence>
<protein>
    <recommendedName>
        <fullName evidence="1">VOC domain-containing protein</fullName>
    </recommendedName>
</protein>
<dbReference type="PROSITE" id="PS51819">
    <property type="entry name" value="VOC"/>
    <property type="match status" value="1"/>
</dbReference>
<accession>A0A381Q0Z9</accession>
<dbReference type="InterPro" id="IPR037523">
    <property type="entry name" value="VOC_core"/>
</dbReference>
<dbReference type="Pfam" id="PF00903">
    <property type="entry name" value="Glyoxalase"/>
    <property type="match status" value="1"/>
</dbReference>
<dbReference type="InterPro" id="IPR004360">
    <property type="entry name" value="Glyas_Fos-R_dOase_dom"/>
</dbReference>
<organism evidence="2">
    <name type="scientific">marine metagenome</name>
    <dbReference type="NCBI Taxonomy" id="408172"/>
    <lineage>
        <taxon>unclassified sequences</taxon>
        <taxon>metagenomes</taxon>
        <taxon>ecological metagenomes</taxon>
    </lineage>
</organism>
<proteinExistence type="predicted"/>
<evidence type="ECO:0000313" key="2">
    <source>
        <dbReference type="EMBL" id="SUZ72790.1"/>
    </source>
</evidence>
<gene>
    <name evidence="2" type="ORF">METZ01_LOCUS25644</name>
</gene>
<reference evidence="2" key="1">
    <citation type="submission" date="2018-05" db="EMBL/GenBank/DDBJ databases">
        <authorList>
            <person name="Lanie J.A."/>
            <person name="Ng W.-L."/>
            <person name="Kazmierczak K.M."/>
            <person name="Andrzejewski T.M."/>
            <person name="Davidsen T.M."/>
            <person name="Wayne K.J."/>
            <person name="Tettelin H."/>
            <person name="Glass J.I."/>
            <person name="Rusch D."/>
            <person name="Podicherti R."/>
            <person name="Tsui H.-C.T."/>
            <person name="Winkler M.E."/>
        </authorList>
    </citation>
    <scope>NUCLEOTIDE SEQUENCE</scope>
</reference>